<gene>
    <name evidence="1" type="ORF">SVUK_LOCUS11456</name>
</gene>
<keyword evidence="2" id="KW-1185">Reference proteome</keyword>
<protein>
    <submittedName>
        <fullName evidence="1">Uncharacterized protein</fullName>
    </submittedName>
</protein>
<accession>A0A3P7LBG6</accession>
<reference evidence="1 2" key="1">
    <citation type="submission" date="2018-11" db="EMBL/GenBank/DDBJ databases">
        <authorList>
            <consortium name="Pathogen Informatics"/>
        </authorList>
    </citation>
    <scope>NUCLEOTIDE SEQUENCE [LARGE SCALE GENOMIC DNA]</scope>
</reference>
<evidence type="ECO:0000313" key="1">
    <source>
        <dbReference type="EMBL" id="VDM76458.1"/>
    </source>
</evidence>
<organism evidence="1 2">
    <name type="scientific">Strongylus vulgaris</name>
    <name type="common">Blood worm</name>
    <dbReference type="NCBI Taxonomy" id="40348"/>
    <lineage>
        <taxon>Eukaryota</taxon>
        <taxon>Metazoa</taxon>
        <taxon>Ecdysozoa</taxon>
        <taxon>Nematoda</taxon>
        <taxon>Chromadorea</taxon>
        <taxon>Rhabditida</taxon>
        <taxon>Rhabditina</taxon>
        <taxon>Rhabditomorpha</taxon>
        <taxon>Strongyloidea</taxon>
        <taxon>Strongylidae</taxon>
        <taxon>Strongylus</taxon>
    </lineage>
</organism>
<dbReference type="AlphaFoldDB" id="A0A3P7LBG6"/>
<sequence>MGIAKRYNSCGDRPQSHQPKVVFTGRLTGINPQQQIGSFPPSKVRFSLREGEKSYMTAVGEVQTICEPSRRSQ</sequence>
<name>A0A3P7LBG6_STRVU</name>
<dbReference type="Proteomes" id="UP000270094">
    <property type="component" value="Unassembled WGS sequence"/>
</dbReference>
<proteinExistence type="predicted"/>
<dbReference type="EMBL" id="UYYB01097051">
    <property type="protein sequence ID" value="VDM76458.1"/>
    <property type="molecule type" value="Genomic_DNA"/>
</dbReference>
<evidence type="ECO:0000313" key="2">
    <source>
        <dbReference type="Proteomes" id="UP000270094"/>
    </source>
</evidence>